<feature type="transmembrane region" description="Helical" evidence="1">
    <location>
        <begin position="100"/>
        <end position="121"/>
    </location>
</feature>
<feature type="transmembrane region" description="Helical" evidence="1">
    <location>
        <begin position="165"/>
        <end position="186"/>
    </location>
</feature>
<dbReference type="RefSeq" id="WP_110852723.1">
    <property type="nucleotide sequence ID" value="NZ_QKLZ01000007.1"/>
</dbReference>
<evidence type="ECO:0000313" key="3">
    <source>
        <dbReference type="Proteomes" id="UP000250222"/>
    </source>
</evidence>
<reference evidence="2 3" key="1">
    <citation type="submission" date="2016-10" db="EMBL/GenBank/DDBJ databases">
        <authorList>
            <person name="Cai Z."/>
        </authorList>
    </citation>
    <scope>NUCLEOTIDE SEQUENCE [LARGE SCALE GENOMIC DNA]</scope>
    <source>
        <strain evidence="2 3">CGMCC 1.10826</strain>
    </source>
</reference>
<accession>A0A2Y9AF86</accession>
<evidence type="ECO:0000313" key="2">
    <source>
        <dbReference type="EMBL" id="SSA43181.1"/>
    </source>
</evidence>
<dbReference type="Proteomes" id="UP000250222">
    <property type="component" value="Unassembled WGS sequence"/>
</dbReference>
<name>A0A2Y9AF86_9MICO</name>
<keyword evidence="1" id="KW-1133">Transmembrane helix</keyword>
<dbReference type="Pfam" id="PF01944">
    <property type="entry name" value="SpoIIM"/>
    <property type="match status" value="1"/>
</dbReference>
<dbReference type="EMBL" id="UETB01000007">
    <property type="protein sequence ID" value="SSA43181.1"/>
    <property type="molecule type" value="Genomic_DNA"/>
</dbReference>
<organism evidence="2 3">
    <name type="scientific">Georgenia satyanarayanai</name>
    <dbReference type="NCBI Taxonomy" id="860221"/>
    <lineage>
        <taxon>Bacteria</taxon>
        <taxon>Bacillati</taxon>
        <taxon>Actinomycetota</taxon>
        <taxon>Actinomycetes</taxon>
        <taxon>Micrococcales</taxon>
        <taxon>Bogoriellaceae</taxon>
        <taxon>Georgenia</taxon>
    </lineage>
</organism>
<dbReference type="OrthoDB" id="5243448at2"/>
<dbReference type="InterPro" id="IPR002798">
    <property type="entry name" value="SpoIIM-like"/>
</dbReference>
<keyword evidence="3" id="KW-1185">Reference proteome</keyword>
<dbReference type="PANTHER" id="PTHR35337:SF1">
    <property type="entry name" value="SLR1478 PROTEIN"/>
    <property type="match status" value="1"/>
</dbReference>
<feature type="transmembrane region" description="Helical" evidence="1">
    <location>
        <begin position="285"/>
        <end position="304"/>
    </location>
</feature>
<evidence type="ECO:0000256" key="1">
    <source>
        <dbReference type="SAM" id="Phobius"/>
    </source>
</evidence>
<gene>
    <name evidence="2" type="ORF">SAMN05216184_10779</name>
</gene>
<feature type="transmembrane region" description="Helical" evidence="1">
    <location>
        <begin position="253"/>
        <end position="273"/>
    </location>
</feature>
<protein>
    <submittedName>
        <fullName evidence="2">Uncharacterized membrane protein SpoIIM, required for sporulation</fullName>
    </submittedName>
</protein>
<feature type="transmembrane region" description="Helical" evidence="1">
    <location>
        <begin position="223"/>
        <end position="241"/>
    </location>
</feature>
<dbReference type="AlphaFoldDB" id="A0A2Y9AF86"/>
<sequence>MDIDAFAAVHRPEWERLRALSTRSRLAGAEADELVALYQTAAGHLSALRTSAPDPLLVSELSGLLATARGRIAGAHEARLSDVARFFLLSLPAAFYRVRWWTVWVGLAFVAVGAVSGWWVATNPAALASMGSPAELEQYAEEAFAAYYSNYPAGDFAGQVWTNNAWIAAQCIALGITGFFPAYVLVANAVGVGSAGGVMAAHGHLDVFFGLILPHGLMELTAIFIAAGAGLKLFWAWVAPGPRTRSRALAEEGRSLFVVAMGLVLVLAVSGIVEGFVTPSGLPGWLKIAIGALVLAAYWAYALVLGGRAVRAGETGDLEEDLAGHTLAQAG</sequence>
<feature type="transmembrane region" description="Helical" evidence="1">
    <location>
        <begin position="198"/>
        <end position="217"/>
    </location>
</feature>
<dbReference type="PANTHER" id="PTHR35337">
    <property type="entry name" value="SLR1478 PROTEIN"/>
    <property type="match status" value="1"/>
</dbReference>
<proteinExistence type="predicted"/>
<keyword evidence="1" id="KW-0812">Transmembrane</keyword>
<keyword evidence="1" id="KW-0472">Membrane</keyword>